<evidence type="ECO:0000313" key="4">
    <source>
        <dbReference type="Proteomes" id="UP000322244"/>
    </source>
</evidence>
<dbReference type="InterPro" id="IPR023393">
    <property type="entry name" value="START-like_dom_sf"/>
</dbReference>
<reference evidence="3 4" key="1">
    <citation type="submission" date="2019-07" db="EMBL/GenBank/DDBJ databases">
        <title>Rhodococcus cavernicolus sp. nov., isolated from a cave.</title>
        <authorList>
            <person name="Lee S.D."/>
        </authorList>
    </citation>
    <scope>NUCLEOTIDE SEQUENCE [LARGE SCALE GENOMIC DNA]</scope>
    <source>
        <strain evidence="3 4">C1-24</strain>
    </source>
</reference>
<dbReference type="EMBL" id="VLNY01000022">
    <property type="protein sequence ID" value="KAA0017374.1"/>
    <property type="molecule type" value="Genomic_DNA"/>
</dbReference>
<keyword evidence="4" id="KW-1185">Reference proteome</keyword>
<dbReference type="OrthoDB" id="5185819at2"/>
<evidence type="ECO:0000313" key="3">
    <source>
        <dbReference type="EMBL" id="KAA0017374.1"/>
    </source>
</evidence>
<gene>
    <name evidence="3" type="ORF">FOY51_25075</name>
</gene>
<dbReference type="InterPro" id="IPR013538">
    <property type="entry name" value="ASHA1/2-like_C"/>
</dbReference>
<feature type="domain" description="Activator of Hsp90 ATPase homologue 1/2-like C-terminal" evidence="2">
    <location>
        <begin position="26"/>
        <end position="157"/>
    </location>
</feature>
<dbReference type="RefSeq" id="WP_149433004.1">
    <property type="nucleotide sequence ID" value="NZ_VLNY01000022.1"/>
</dbReference>
<name>A0A5A7S5U2_9NOCA</name>
<organism evidence="3 4">
    <name type="scientific">Antrihabitans cavernicola</name>
    <dbReference type="NCBI Taxonomy" id="2495913"/>
    <lineage>
        <taxon>Bacteria</taxon>
        <taxon>Bacillati</taxon>
        <taxon>Actinomycetota</taxon>
        <taxon>Actinomycetes</taxon>
        <taxon>Mycobacteriales</taxon>
        <taxon>Nocardiaceae</taxon>
        <taxon>Antrihabitans</taxon>
    </lineage>
</organism>
<comment type="similarity">
    <text evidence="1">Belongs to the AHA1 family.</text>
</comment>
<evidence type="ECO:0000259" key="2">
    <source>
        <dbReference type="Pfam" id="PF08327"/>
    </source>
</evidence>
<protein>
    <submittedName>
        <fullName evidence="3">Polyketide cyclase</fullName>
    </submittedName>
</protein>
<dbReference type="AlphaFoldDB" id="A0A5A7S5U2"/>
<dbReference type="Proteomes" id="UP000322244">
    <property type="component" value="Unassembled WGS sequence"/>
</dbReference>
<proteinExistence type="inferred from homology"/>
<evidence type="ECO:0000256" key="1">
    <source>
        <dbReference type="ARBA" id="ARBA00006817"/>
    </source>
</evidence>
<dbReference type="SUPFAM" id="SSF55961">
    <property type="entry name" value="Bet v1-like"/>
    <property type="match status" value="1"/>
</dbReference>
<dbReference type="Pfam" id="PF08327">
    <property type="entry name" value="AHSA1"/>
    <property type="match status" value="1"/>
</dbReference>
<sequence length="161" mass="17816">MTTTDTLQITAVSGTQNIEITREFAATPEQLLRAHTDRDLYGRWVGPKGYEMIITEFEPRHGGKYAYIHRNPAGTEFSFRGVFHGDPSVETGVTQTFEYLGVPDVGFGTVTFEDLGNGRTLLRERSVFPSVESRDGIIEAGMEHGVREGYDKLDELLAAGA</sequence>
<dbReference type="Gene3D" id="3.30.530.20">
    <property type="match status" value="1"/>
</dbReference>
<accession>A0A5A7S5U2</accession>
<comment type="caution">
    <text evidence="3">The sequence shown here is derived from an EMBL/GenBank/DDBJ whole genome shotgun (WGS) entry which is preliminary data.</text>
</comment>